<dbReference type="EMBL" id="CAJPWZ010000742">
    <property type="protein sequence ID" value="CAG2200302.1"/>
    <property type="molecule type" value="Genomic_DNA"/>
</dbReference>
<dbReference type="InterPro" id="IPR007110">
    <property type="entry name" value="Ig-like_dom"/>
</dbReference>
<keyword evidence="3" id="KW-1015">Disulfide bond</keyword>
<evidence type="ECO:0000256" key="5">
    <source>
        <dbReference type="ARBA" id="ARBA00023319"/>
    </source>
</evidence>
<sequence length="265" mass="29824">MAEEFYVMAPFNSNVIYEVQYNIIGNSEGGKYIFDRTPKNVSAIDITVINVSKTDAGIYRAQGYNKIVDGCCLLIVTSKPINTTLNLQPKHPFVGDNITLTCLSTIQRWPVGYGTSHLSYQFHGINTRGAIDNNKLTINTLTMSDKGTIIKCQATDDQGKVSNMSRTVTLDPYYGPDDVKLEPQNTVINVTEGSTLGPIHCNATCYPKCKYQWKQNFTSRFASVENRFVSNDNHILTVLDINRRQAGTFRCRVDHRYADKKEEQI</sequence>
<accession>A0A8S3R003</accession>
<name>A0A8S3R003_MYTED</name>
<evidence type="ECO:0000313" key="8">
    <source>
        <dbReference type="Proteomes" id="UP000683360"/>
    </source>
</evidence>
<dbReference type="SUPFAM" id="SSF48726">
    <property type="entry name" value="Immunoglobulin"/>
    <property type="match status" value="1"/>
</dbReference>
<evidence type="ECO:0000256" key="4">
    <source>
        <dbReference type="ARBA" id="ARBA00023180"/>
    </source>
</evidence>
<gene>
    <name evidence="7" type="ORF">MEDL_14993</name>
</gene>
<keyword evidence="8" id="KW-1185">Reference proteome</keyword>
<dbReference type="PANTHER" id="PTHR11640:SF31">
    <property type="entry name" value="IRREGULAR CHIASM C-ROUGHEST PROTEIN-RELATED"/>
    <property type="match status" value="1"/>
</dbReference>
<protein>
    <recommendedName>
        <fullName evidence="6">Ig-like domain-containing protein</fullName>
    </recommendedName>
</protein>
<dbReference type="GO" id="GO:0005911">
    <property type="term" value="C:cell-cell junction"/>
    <property type="evidence" value="ECO:0007669"/>
    <property type="project" value="TreeGrafter"/>
</dbReference>
<comment type="caution">
    <text evidence="7">The sequence shown here is derived from an EMBL/GenBank/DDBJ whole genome shotgun (WGS) entry which is preliminary data.</text>
</comment>
<evidence type="ECO:0000256" key="2">
    <source>
        <dbReference type="ARBA" id="ARBA00023136"/>
    </source>
</evidence>
<evidence type="ECO:0000256" key="3">
    <source>
        <dbReference type="ARBA" id="ARBA00023157"/>
    </source>
</evidence>
<evidence type="ECO:0000259" key="6">
    <source>
        <dbReference type="PROSITE" id="PS50835"/>
    </source>
</evidence>
<feature type="domain" description="Ig-like" evidence="6">
    <location>
        <begin position="183"/>
        <end position="265"/>
    </location>
</feature>
<dbReference type="InterPro" id="IPR051275">
    <property type="entry name" value="Cell_adhesion_signaling"/>
</dbReference>
<dbReference type="GO" id="GO:0098609">
    <property type="term" value="P:cell-cell adhesion"/>
    <property type="evidence" value="ECO:0007669"/>
    <property type="project" value="TreeGrafter"/>
</dbReference>
<reference evidence="7" key="1">
    <citation type="submission" date="2021-03" db="EMBL/GenBank/DDBJ databases">
        <authorList>
            <person name="Bekaert M."/>
        </authorList>
    </citation>
    <scope>NUCLEOTIDE SEQUENCE</scope>
</reference>
<keyword evidence="2" id="KW-0472">Membrane</keyword>
<dbReference type="Proteomes" id="UP000683360">
    <property type="component" value="Unassembled WGS sequence"/>
</dbReference>
<dbReference type="AlphaFoldDB" id="A0A8S3R003"/>
<dbReference type="CDD" id="cd00096">
    <property type="entry name" value="Ig"/>
    <property type="match status" value="1"/>
</dbReference>
<dbReference type="PANTHER" id="PTHR11640">
    <property type="entry name" value="NEPHRIN"/>
    <property type="match status" value="1"/>
</dbReference>
<dbReference type="InterPro" id="IPR036179">
    <property type="entry name" value="Ig-like_dom_sf"/>
</dbReference>
<dbReference type="PROSITE" id="PS50835">
    <property type="entry name" value="IG_LIKE"/>
    <property type="match status" value="1"/>
</dbReference>
<comment type="subcellular location">
    <subcellularLocation>
        <location evidence="1">Membrane</location>
        <topology evidence="1">Single-pass type I membrane protein</topology>
    </subcellularLocation>
</comment>
<evidence type="ECO:0000256" key="1">
    <source>
        <dbReference type="ARBA" id="ARBA00004479"/>
    </source>
</evidence>
<dbReference type="GO" id="GO:0005886">
    <property type="term" value="C:plasma membrane"/>
    <property type="evidence" value="ECO:0007669"/>
    <property type="project" value="TreeGrafter"/>
</dbReference>
<dbReference type="GO" id="GO:0050839">
    <property type="term" value="F:cell adhesion molecule binding"/>
    <property type="evidence" value="ECO:0007669"/>
    <property type="project" value="TreeGrafter"/>
</dbReference>
<dbReference type="OrthoDB" id="6198350at2759"/>
<dbReference type="Gene3D" id="2.60.40.10">
    <property type="entry name" value="Immunoglobulins"/>
    <property type="match status" value="2"/>
</dbReference>
<dbReference type="InterPro" id="IPR013783">
    <property type="entry name" value="Ig-like_fold"/>
</dbReference>
<keyword evidence="5" id="KW-0393">Immunoglobulin domain</keyword>
<proteinExistence type="predicted"/>
<organism evidence="7 8">
    <name type="scientific">Mytilus edulis</name>
    <name type="common">Blue mussel</name>
    <dbReference type="NCBI Taxonomy" id="6550"/>
    <lineage>
        <taxon>Eukaryota</taxon>
        <taxon>Metazoa</taxon>
        <taxon>Spiralia</taxon>
        <taxon>Lophotrochozoa</taxon>
        <taxon>Mollusca</taxon>
        <taxon>Bivalvia</taxon>
        <taxon>Autobranchia</taxon>
        <taxon>Pteriomorphia</taxon>
        <taxon>Mytilida</taxon>
        <taxon>Mytiloidea</taxon>
        <taxon>Mytilidae</taxon>
        <taxon>Mytilinae</taxon>
        <taxon>Mytilus</taxon>
    </lineage>
</organism>
<evidence type="ECO:0000313" key="7">
    <source>
        <dbReference type="EMBL" id="CAG2200302.1"/>
    </source>
</evidence>
<keyword evidence="4" id="KW-0325">Glycoprotein</keyword>